<dbReference type="UniPathway" id="UPA00053">
    <property type="reaction ID" value="UER00088"/>
</dbReference>
<dbReference type="InterPro" id="IPR031322">
    <property type="entry name" value="Shikimate/glucono_kinase"/>
</dbReference>
<dbReference type="PANTHER" id="PTHR21087:SF16">
    <property type="entry name" value="SHIKIMATE KINASE 1, CHLOROPLASTIC"/>
    <property type="match status" value="1"/>
</dbReference>
<dbReference type="GO" id="GO:0004765">
    <property type="term" value="F:shikimate kinase activity"/>
    <property type="evidence" value="ECO:0007669"/>
    <property type="project" value="UniProtKB-UniRule"/>
</dbReference>
<evidence type="ECO:0000256" key="11">
    <source>
        <dbReference type="HAMAP-Rule" id="MF_00109"/>
    </source>
</evidence>
<protein>
    <recommendedName>
        <fullName evidence="3 11">Shikimate kinase</fullName>
        <shortName evidence="11">SK</shortName>
        <ecNumber evidence="3 11">2.7.1.71</ecNumber>
    </recommendedName>
</protein>
<dbReference type="Proteomes" id="UP000234767">
    <property type="component" value="Unassembled WGS sequence"/>
</dbReference>
<comment type="pathway">
    <text evidence="1 11">Metabolic intermediate biosynthesis; chorismate biosynthesis; chorismate from D-erythrose 4-phosphate and phosphoenolpyruvate: step 5/7.</text>
</comment>
<dbReference type="GO" id="GO:0009073">
    <property type="term" value="P:aromatic amino acid family biosynthetic process"/>
    <property type="evidence" value="ECO:0007669"/>
    <property type="project" value="UniProtKB-KW"/>
</dbReference>
<dbReference type="Gene3D" id="3.40.50.300">
    <property type="entry name" value="P-loop containing nucleotide triphosphate hydrolases"/>
    <property type="match status" value="1"/>
</dbReference>
<organism evidence="12 13">
    <name type="scientific">Neisseria sicca</name>
    <dbReference type="NCBI Taxonomy" id="490"/>
    <lineage>
        <taxon>Bacteria</taxon>
        <taxon>Pseudomonadati</taxon>
        <taxon>Pseudomonadota</taxon>
        <taxon>Betaproteobacteria</taxon>
        <taxon>Neisseriales</taxon>
        <taxon>Neisseriaceae</taxon>
        <taxon>Neisseria</taxon>
    </lineage>
</organism>
<gene>
    <name evidence="11" type="primary">aroK</name>
    <name evidence="12" type="ORF">CYK00_11220</name>
</gene>
<evidence type="ECO:0000256" key="2">
    <source>
        <dbReference type="ARBA" id="ARBA00006997"/>
    </source>
</evidence>
<dbReference type="GO" id="GO:0005829">
    <property type="term" value="C:cytosol"/>
    <property type="evidence" value="ECO:0007669"/>
    <property type="project" value="TreeGrafter"/>
</dbReference>
<dbReference type="HAMAP" id="MF_00109">
    <property type="entry name" value="Shikimate_kinase"/>
    <property type="match status" value="1"/>
</dbReference>
<evidence type="ECO:0000256" key="8">
    <source>
        <dbReference type="ARBA" id="ARBA00022840"/>
    </source>
</evidence>
<keyword evidence="8 11" id="KW-0067">ATP-binding</keyword>
<dbReference type="GO" id="GO:0008652">
    <property type="term" value="P:amino acid biosynthetic process"/>
    <property type="evidence" value="ECO:0007669"/>
    <property type="project" value="UniProtKB-KW"/>
</dbReference>
<accession>A0A2I1X9P4</accession>
<keyword evidence="9 11" id="KW-0057">Aromatic amino acid biosynthesis</keyword>
<evidence type="ECO:0000256" key="3">
    <source>
        <dbReference type="ARBA" id="ARBA00012154"/>
    </source>
</evidence>
<dbReference type="CDD" id="cd00464">
    <property type="entry name" value="SK"/>
    <property type="match status" value="1"/>
</dbReference>
<dbReference type="GO" id="GO:0009423">
    <property type="term" value="P:chorismate biosynthetic process"/>
    <property type="evidence" value="ECO:0007669"/>
    <property type="project" value="UniProtKB-UniRule"/>
</dbReference>
<comment type="function">
    <text evidence="11">Catalyzes the specific phosphorylation of the 3-hydroxyl group of shikimic acid using ATP as a cosubstrate.</text>
</comment>
<dbReference type="EMBL" id="PKJO01000020">
    <property type="protein sequence ID" value="PLA39319.1"/>
    <property type="molecule type" value="Genomic_DNA"/>
</dbReference>
<keyword evidence="11" id="KW-0460">Magnesium</keyword>
<keyword evidence="11" id="KW-0963">Cytoplasm</keyword>
<dbReference type="InterPro" id="IPR000623">
    <property type="entry name" value="Shikimate_kinase/TSH1"/>
</dbReference>
<comment type="caution">
    <text evidence="11">Lacks conserved residue(s) required for the propagation of feature annotation.</text>
</comment>
<feature type="binding site" evidence="11">
    <location>
        <begin position="19"/>
        <end position="24"/>
    </location>
    <ligand>
        <name>ATP</name>
        <dbReference type="ChEBI" id="CHEBI:30616"/>
    </ligand>
</feature>
<evidence type="ECO:0000256" key="4">
    <source>
        <dbReference type="ARBA" id="ARBA00022605"/>
    </source>
</evidence>
<evidence type="ECO:0000256" key="9">
    <source>
        <dbReference type="ARBA" id="ARBA00023141"/>
    </source>
</evidence>
<keyword evidence="6 11" id="KW-0547">Nucleotide-binding</keyword>
<dbReference type="GO" id="GO:0005524">
    <property type="term" value="F:ATP binding"/>
    <property type="evidence" value="ECO:0007669"/>
    <property type="project" value="UniProtKB-UniRule"/>
</dbReference>
<feature type="binding site" evidence="11">
    <location>
        <position position="125"/>
    </location>
    <ligand>
        <name>ATP</name>
        <dbReference type="ChEBI" id="CHEBI:30616"/>
    </ligand>
</feature>
<keyword evidence="4 11" id="KW-0028">Amino-acid biosynthesis</keyword>
<feature type="binding site" evidence="11">
    <location>
        <position position="65"/>
    </location>
    <ligand>
        <name>substrate</name>
    </ligand>
</feature>
<keyword evidence="11" id="KW-0479">Metal-binding</keyword>
<feature type="binding site" evidence="11">
    <location>
        <position position="41"/>
    </location>
    <ligand>
        <name>substrate</name>
    </ligand>
</feature>
<dbReference type="EC" id="2.7.1.71" evidence="3 11"/>
<keyword evidence="7 11" id="KW-0418">Kinase</keyword>
<evidence type="ECO:0000256" key="7">
    <source>
        <dbReference type="ARBA" id="ARBA00022777"/>
    </source>
</evidence>
<evidence type="ECO:0000256" key="6">
    <source>
        <dbReference type="ARBA" id="ARBA00022741"/>
    </source>
</evidence>
<reference evidence="12 13" key="1">
    <citation type="submission" date="2017-12" db="EMBL/GenBank/DDBJ databases">
        <title>Phylogenetic diversity of female urinary microbiome.</title>
        <authorList>
            <person name="Thomas-White K."/>
            <person name="Wolfe A.J."/>
        </authorList>
    </citation>
    <scope>NUCLEOTIDE SEQUENCE [LARGE SCALE GENOMIC DNA]</scope>
    <source>
        <strain evidence="12 13">UMB0321</strain>
    </source>
</reference>
<feature type="binding site" evidence="11">
    <location>
        <position position="23"/>
    </location>
    <ligand>
        <name>Mg(2+)</name>
        <dbReference type="ChEBI" id="CHEBI:18420"/>
    </ligand>
</feature>
<comment type="similarity">
    <text evidence="2 11">Belongs to the shikimate kinase family.</text>
</comment>
<comment type="cofactor">
    <cofactor evidence="11">
        <name>Mg(2+)</name>
        <dbReference type="ChEBI" id="CHEBI:18420"/>
    </cofactor>
    <text evidence="11">Binds 1 Mg(2+) ion per subunit.</text>
</comment>
<dbReference type="SUPFAM" id="SSF52540">
    <property type="entry name" value="P-loop containing nucleoside triphosphate hydrolases"/>
    <property type="match status" value="1"/>
</dbReference>
<feature type="binding site" evidence="11">
    <location>
        <position position="144"/>
    </location>
    <ligand>
        <name>substrate</name>
    </ligand>
</feature>
<dbReference type="PANTHER" id="PTHR21087">
    <property type="entry name" value="SHIKIMATE KINASE"/>
    <property type="match status" value="1"/>
</dbReference>
<evidence type="ECO:0000256" key="5">
    <source>
        <dbReference type="ARBA" id="ARBA00022679"/>
    </source>
</evidence>
<comment type="catalytic activity">
    <reaction evidence="10 11">
        <text>shikimate + ATP = 3-phosphoshikimate + ADP + H(+)</text>
        <dbReference type="Rhea" id="RHEA:13121"/>
        <dbReference type="ChEBI" id="CHEBI:15378"/>
        <dbReference type="ChEBI" id="CHEBI:30616"/>
        <dbReference type="ChEBI" id="CHEBI:36208"/>
        <dbReference type="ChEBI" id="CHEBI:145989"/>
        <dbReference type="ChEBI" id="CHEBI:456216"/>
        <dbReference type="EC" id="2.7.1.71"/>
    </reaction>
</comment>
<sequence>MNTFMEKLNGNLILIGLMGAGKTTLGRQFAQMYDCPFYDSDLEICSASGVSISTIFEMEGEEGFRHRETLMLKKLSALNGIVLSTGGGSVLREENRRFLREHGTVVYLHALPEVLLERTRYDSSRPLLKTDDPLKKLRELYTVRDPIYRETAHIVIESESCAKTLRKLVECLDGQQFIEYDD</sequence>
<proteinExistence type="inferred from homology"/>
<evidence type="ECO:0000313" key="13">
    <source>
        <dbReference type="Proteomes" id="UP000234767"/>
    </source>
</evidence>
<dbReference type="PROSITE" id="PS01128">
    <property type="entry name" value="SHIKIMATE_KINASE"/>
    <property type="match status" value="1"/>
</dbReference>
<comment type="caution">
    <text evidence="12">The sequence shown here is derived from an EMBL/GenBank/DDBJ whole genome shotgun (WGS) entry which is preliminary data.</text>
</comment>
<dbReference type="AlphaFoldDB" id="A0A2I1X9P4"/>
<feature type="binding site" evidence="11">
    <location>
        <position position="87"/>
    </location>
    <ligand>
        <name>substrate</name>
    </ligand>
</feature>
<keyword evidence="5 11" id="KW-0808">Transferase</keyword>
<evidence type="ECO:0000256" key="1">
    <source>
        <dbReference type="ARBA" id="ARBA00004842"/>
    </source>
</evidence>
<comment type="subcellular location">
    <subcellularLocation>
        <location evidence="11">Cytoplasm</location>
    </subcellularLocation>
</comment>
<dbReference type="InterPro" id="IPR023000">
    <property type="entry name" value="Shikimate_kinase_CS"/>
</dbReference>
<name>A0A2I1X9P4_NEISI</name>
<dbReference type="PRINTS" id="PR01100">
    <property type="entry name" value="SHIKIMTKNASE"/>
</dbReference>
<dbReference type="InterPro" id="IPR027417">
    <property type="entry name" value="P-loop_NTPase"/>
</dbReference>
<comment type="subunit">
    <text evidence="11">Monomer.</text>
</comment>
<dbReference type="Pfam" id="PF01202">
    <property type="entry name" value="SKI"/>
    <property type="match status" value="1"/>
</dbReference>
<dbReference type="GO" id="GO:0000287">
    <property type="term" value="F:magnesium ion binding"/>
    <property type="evidence" value="ECO:0007669"/>
    <property type="project" value="UniProtKB-UniRule"/>
</dbReference>
<evidence type="ECO:0000256" key="10">
    <source>
        <dbReference type="ARBA" id="ARBA00048567"/>
    </source>
</evidence>
<evidence type="ECO:0000313" key="12">
    <source>
        <dbReference type="EMBL" id="PLA39319.1"/>
    </source>
</evidence>